<dbReference type="PANTHER" id="PTHR46680">
    <property type="entry name" value="NF-KAPPA-B INHIBITOR ALPHA"/>
    <property type="match status" value="1"/>
</dbReference>
<dbReference type="PhylomeDB" id="B4P322"/>
<dbReference type="GO" id="GO:0042742">
    <property type="term" value="P:defense response to bacterium"/>
    <property type="evidence" value="ECO:0007669"/>
    <property type="project" value="EnsemblMetazoa"/>
</dbReference>
<evidence type="ECO:0000256" key="2">
    <source>
        <dbReference type="ARBA" id="ARBA00023043"/>
    </source>
</evidence>
<evidence type="ECO:0000256" key="3">
    <source>
        <dbReference type="SAM" id="MobiDB-lite"/>
    </source>
</evidence>
<dbReference type="GO" id="GO:0001216">
    <property type="term" value="F:DNA-binding transcription activator activity"/>
    <property type="evidence" value="ECO:0007669"/>
    <property type="project" value="EnsemblMetazoa"/>
</dbReference>
<dbReference type="GO" id="GO:0001217">
    <property type="term" value="F:DNA-binding transcription repressor activity"/>
    <property type="evidence" value="ECO:0007669"/>
    <property type="project" value="EnsemblMetazoa"/>
</dbReference>
<feature type="compositionally biased region" description="Basic and acidic residues" evidence="3">
    <location>
        <begin position="113"/>
        <end position="124"/>
    </location>
</feature>
<dbReference type="GO" id="GO:0003682">
    <property type="term" value="F:chromatin binding"/>
    <property type="evidence" value="ECO:0007669"/>
    <property type="project" value="EnsemblMetazoa"/>
</dbReference>
<dbReference type="GO" id="GO:0005634">
    <property type="term" value="C:nucleus"/>
    <property type="evidence" value="ECO:0007669"/>
    <property type="project" value="EnsemblMetazoa"/>
</dbReference>
<keyword evidence="1" id="KW-0677">Repeat</keyword>
<dbReference type="AlphaFoldDB" id="B4P322"/>
<reference evidence="4 5" key="2">
    <citation type="journal article" date="2007" name="PLoS Biol.">
        <title>Principles of genome evolution in the Drosophila melanogaster species group.</title>
        <authorList>
            <person name="Ranz J.M."/>
            <person name="Maurin D."/>
            <person name="Chan Y.S."/>
            <person name="von Grotthuss M."/>
            <person name="Hillier L.W."/>
            <person name="Roote J."/>
            <person name="Ashburner M."/>
            <person name="Bergman C.M."/>
        </authorList>
    </citation>
    <scope>NUCLEOTIDE SEQUENCE [LARGE SCALE GENOMIC DNA]</scope>
    <source>
        <strain evidence="5">Tai18E2 / Tucson 14021-0261.01</strain>
    </source>
</reference>
<organism evidence="4 5">
    <name type="scientific">Drosophila yakuba</name>
    <name type="common">Fruit fly</name>
    <dbReference type="NCBI Taxonomy" id="7245"/>
    <lineage>
        <taxon>Eukaryota</taxon>
        <taxon>Metazoa</taxon>
        <taxon>Ecdysozoa</taxon>
        <taxon>Arthropoda</taxon>
        <taxon>Hexapoda</taxon>
        <taxon>Insecta</taxon>
        <taxon>Pterygota</taxon>
        <taxon>Neoptera</taxon>
        <taxon>Endopterygota</taxon>
        <taxon>Diptera</taxon>
        <taxon>Brachycera</taxon>
        <taxon>Muscomorpha</taxon>
        <taxon>Ephydroidea</taxon>
        <taxon>Drosophilidae</taxon>
        <taxon>Drosophila</taxon>
        <taxon>Sophophora</taxon>
    </lineage>
</organism>
<dbReference type="KEGG" id="dya:Dyak_GE15711"/>
<dbReference type="GO" id="GO:0061060">
    <property type="term" value="P:negative regulation of peptidoglycan recognition protein signaling pathway"/>
    <property type="evidence" value="ECO:0007669"/>
    <property type="project" value="EnsemblMetazoa"/>
</dbReference>
<evidence type="ECO:0000313" key="4">
    <source>
        <dbReference type="EMBL" id="EDW87229.1"/>
    </source>
</evidence>
<dbReference type="GO" id="GO:0071356">
    <property type="term" value="P:cellular response to tumor necrosis factor"/>
    <property type="evidence" value="ECO:0007669"/>
    <property type="project" value="TreeGrafter"/>
</dbReference>
<dbReference type="OrthoDB" id="10254947at2759"/>
<feature type="compositionally biased region" description="Basic and acidic residues" evidence="3">
    <location>
        <begin position="212"/>
        <end position="225"/>
    </location>
</feature>
<proteinExistence type="predicted"/>
<dbReference type="SMART" id="SM00248">
    <property type="entry name" value="ANK"/>
    <property type="match status" value="4"/>
</dbReference>
<feature type="compositionally biased region" description="Polar residues" evidence="3">
    <location>
        <begin position="125"/>
        <end position="144"/>
    </location>
</feature>
<dbReference type="InterPro" id="IPR051070">
    <property type="entry name" value="NF-kappa-B_inhibitor"/>
</dbReference>
<evidence type="ECO:0000256" key="1">
    <source>
        <dbReference type="ARBA" id="ARBA00022737"/>
    </source>
</evidence>
<gene>
    <name evidence="4" type="primary">Dyak\GE15711</name>
    <name evidence="4" type="synonym">dyak_GLEANR_1720</name>
    <name evidence="4" type="synonym">GE15711</name>
    <name evidence="4" type="ORF">Dyak_GE15711</name>
</gene>
<dbReference type="PANTHER" id="PTHR46680:SF3">
    <property type="entry name" value="NF-KAPPA-B INHIBITOR CACTUS"/>
    <property type="match status" value="1"/>
</dbReference>
<dbReference type="Proteomes" id="UP000002282">
    <property type="component" value="Chromosome 2L"/>
</dbReference>
<protein>
    <submittedName>
        <fullName evidence="4">Uncharacterized protein</fullName>
    </submittedName>
</protein>
<dbReference type="GO" id="GO:0051059">
    <property type="term" value="F:NF-kappaB binding"/>
    <property type="evidence" value="ECO:0007669"/>
    <property type="project" value="EnsemblMetazoa"/>
</dbReference>
<feature type="compositionally biased region" description="Basic residues" evidence="3">
    <location>
        <begin position="160"/>
        <end position="169"/>
    </location>
</feature>
<keyword evidence="2" id="KW-0040">ANK repeat</keyword>
<dbReference type="InterPro" id="IPR036770">
    <property type="entry name" value="Ankyrin_rpt-contain_sf"/>
</dbReference>
<reference evidence="4 5" key="1">
    <citation type="journal article" date="2007" name="Nature">
        <title>Evolution of genes and genomes on the Drosophila phylogeny.</title>
        <authorList>
            <consortium name="Drosophila 12 Genomes Consortium"/>
            <person name="Clark A.G."/>
            <person name="Eisen M.B."/>
            <person name="Smith D.R."/>
            <person name="Bergman C.M."/>
            <person name="Oliver B."/>
            <person name="Markow T.A."/>
            <person name="Kaufman T.C."/>
            <person name="Kellis M."/>
            <person name="Gelbart W."/>
            <person name="Iyer V.N."/>
            <person name="Pollard D.A."/>
            <person name="Sackton T.B."/>
            <person name="Larracuente A.M."/>
            <person name="Singh N.D."/>
            <person name="Abad J.P."/>
            <person name="Abt D.N."/>
            <person name="Adryan B."/>
            <person name="Aguade M."/>
            <person name="Akashi H."/>
            <person name="Anderson W.W."/>
            <person name="Aquadro C.F."/>
            <person name="Ardell D.H."/>
            <person name="Arguello R."/>
            <person name="Artieri C.G."/>
            <person name="Barbash D.A."/>
            <person name="Barker D."/>
            <person name="Barsanti P."/>
            <person name="Batterham P."/>
            <person name="Batzoglou S."/>
            <person name="Begun D."/>
            <person name="Bhutkar A."/>
            <person name="Blanco E."/>
            <person name="Bosak S.A."/>
            <person name="Bradley R.K."/>
            <person name="Brand A.D."/>
            <person name="Brent M.R."/>
            <person name="Brooks A.N."/>
            <person name="Brown R.H."/>
            <person name="Butlin R.K."/>
            <person name="Caggese C."/>
            <person name="Calvi B.R."/>
            <person name="Bernardo de Carvalho A."/>
            <person name="Caspi A."/>
            <person name="Castrezana S."/>
            <person name="Celniker S.E."/>
            <person name="Chang J.L."/>
            <person name="Chapple C."/>
            <person name="Chatterji S."/>
            <person name="Chinwalla A."/>
            <person name="Civetta A."/>
            <person name="Clifton S.W."/>
            <person name="Comeron J.M."/>
            <person name="Costello J.C."/>
            <person name="Coyne J.A."/>
            <person name="Daub J."/>
            <person name="David R.G."/>
            <person name="Delcher A.L."/>
            <person name="Delehaunty K."/>
            <person name="Do C.B."/>
            <person name="Ebling H."/>
            <person name="Edwards K."/>
            <person name="Eickbush T."/>
            <person name="Evans J.D."/>
            <person name="Filipski A."/>
            <person name="Findeiss S."/>
            <person name="Freyhult E."/>
            <person name="Fulton L."/>
            <person name="Fulton R."/>
            <person name="Garcia A.C."/>
            <person name="Gardiner A."/>
            <person name="Garfield D.A."/>
            <person name="Garvin B.E."/>
            <person name="Gibson G."/>
            <person name="Gilbert D."/>
            <person name="Gnerre S."/>
            <person name="Godfrey J."/>
            <person name="Good R."/>
            <person name="Gotea V."/>
            <person name="Gravely B."/>
            <person name="Greenberg A.J."/>
            <person name="Griffiths-Jones S."/>
            <person name="Gross S."/>
            <person name="Guigo R."/>
            <person name="Gustafson E.A."/>
            <person name="Haerty W."/>
            <person name="Hahn M.W."/>
            <person name="Halligan D.L."/>
            <person name="Halpern A.L."/>
            <person name="Halter G.M."/>
            <person name="Han M.V."/>
            <person name="Heger A."/>
            <person name="Hillier L."/>
            <person name="Hinrichs A.S."/>
            <person name="Holmes I."/>
            <person name="Hoskins R.A."/>
            <person name="Hubisz M.J."/>
            <person name="Hultmark D."/>
            <person name="Huntley M.A."/>
            <person name="Jaffe D.B."/>
            <person name="Jagadeeshan S."/>
            <person name="Jeck W.R."/>
            <person name="Johnson J."/>
            <person name="Jones C.D."/>
            <person name="Jordan W.C."/>
            <person name="Karpen G.H."/>
            <person name="Kataoka E."/>
            <person name="Keightley P.D."/>
            <person name="Kheradpour P."/>
            <person name="Kirkness E.F."/>
            <person name="Koerich L.B."/>
            <person name="Kristiansen K."/>
            <person name="Kudrna D."/>
            <person name="Kulathinal R.J."/>
            <person name="Kumar S."/>
            <person name="Kwok R."/>
            <person name="Lander E."/>
            <person name="Langley C.H."/>
            <person name="Lapoint R."/>
            <person name="Lazzaro B.P."/>
            <person name="Lee S.J."/>
            <person name="Levesque L."/>
            <person name="Li R."/>
            <person name="Lin C.F."/>
            <person name="Lin M.F."/>
            <person name="Lindblad-Toh K."/>
            <person name="Llopart A."/>
            <person name="Long M."/>
            <person name="Low L."/>
            <person name="Lozovsky E."/>
            <person name="Lu J."/>
            <person name="Luo M."/>
            <person name="Machado C.A."/>
            <person name="Makalowski W."/>
            <person name="Marzo M."/>
            <person name="Matsuda M."/>
            <person name="Matzkin L."/>
            <person name="McAllister B."/>
            <person name="McBride C.S."/>
            <person name="McKernan B."/>
            <person name="McKernan K."/>
            <person name="Mendez-Lago M."/>
            <person name="Minx P."/>
            <person name="Mollenhauer M.U."/>
            <person name="Montooth K."/>
            <person name="Mount S.M."/>
            <person name="Mu X."/>
            <person name="Myers E."/>
            <person name="Negre B."/>
            <person name="Newfeld S."/>
            <person name="Nielsen R."/>
            <person name="Noor M.A."/>
            <person name="O'Grady P."/>
            <person name="Pachter L."/>
            <person name="Papaceit M."/>
            <person name="Parisi M.J."/>
            <person name="Parisi M."/>
            <person name="Parts L."/>
            <person name="Pedersen J.S."/>
            <person name="Pesole G."/>
            <person name="Phillippy A.M."/>
            <person name="Ponting C.P."/>
            <person name="Pop M."/>
            <person name="Porcelli D."/>
            <person name="Powell J.R."/>
            <person name="Prohaska S."/>
            <person name="Pruitt K."/>
            <person name="Puig M."/>
            <person name="Quesneville H."/>
            <person name="Ram K.R."/>
            <person name="Rand D."/>
            <person name="Rasmussen M.D."/>
            <person name="Reed L.K."/>
            <person name="Reenan R."/>
            <person name="Reily A."/>
            <person name="Remington K.A."/>
            <person name="Rieger T.T."/>
            <person name="Ritchie M.G."/>
            <person name="Robin C."/>
            <person name="Rogers Y.H."/>
            <person name="Rohde C."/>
            <person name="Rozas J."/>
            <person name="Rubenfield M.J."/>
            <person name="Ruiz A."/>
            <person name="Russo S."/>
            <person name="Salzberg S.L."/>
            <person name="Sanchez-Gracia A."/>
            <person name="Saranga D.J."/>
            <person name="Sato H."/>
            <person name="Schaeffer S.W."/>
            <person name="Schatz M.C."/>
            <person name="Schlenke T."/>
            <person name="Schwartz R."/>
            <person name="Segarra C."/>
            <person name="Singh R.S."/>
            <person name="Sirot L."/>
            <person name="Sirota M."/>
            <person name="Sisneros N.B."/>
            <person name="Smith C.D."/>
            <person name="Smith T.F."/>
            <person name="Spieth J."/>
            <person name="Stage D.E."/>
            <person name="Stark A."/>
            <person name="Stephan W."/>
            <person name="Strausberg R.L."/>
            <person name="Strempel S."/>
            <person name="Sturgill D."/>
            <person name="Sutton G."/>
            <person name="Sutton G.G."/>
            <person name="Tao W."/>
            <person name="Teichmann S."/>
            <person name="Tobari Y.N."/>
            <person name="Tomimura Y."/>
            <person name="Tsolas J.M."/>
            <person name="Valente V.L."/>
            <person name="Venter E."/>
            <person name="Venter J.C."/>
            <person name="Vicario S."/>
            <person name="Vieira F.G."/>
            <person name="Vilella A.J."/>
            <person name="Villasante A."/>
            <person name="Walenz B."/>
            <person name="Wang J."/>
            <person name="Wasserman M."/>
            <person name="Watts T."/>
            <person name="Wilson D."/>
            <person name="Wilson R.K."/>
            <person name="Wing R.A."/>
            <person name="Wolfner M.F."/>
            <person name="Wong A."/>
            <person name="Wong G.K."/>
            <person name="Wu C.I."/>
            <person name="Wu G."/>
            <person name="Yamamoto D."/>
            <person name="Yang H.P."/>
            <person name="Yang S.P."/>
            <person name="Yorke J.A."/>
            <person name="Yoshida K."/>
            <person name="Zdobnov E."/>
            <person name="Zhang P."/>
            <person name="Zhang Y."/>
            <person name="Zimin A.V."/>
            <person name="Baldwin J."/>
            <person name="Abdouelleil A."/>
            <person name="Abdulkadir J."/>
            <person name="Abebe A."/>
            <person name="Abera B."/>
            <person name="Abreu J."/>
            <person name="Acer S.C."/>
            <person name="Aftuck L."/>
            <person name="Alexander A."/>
            <person name="An P."/>
            <person name="Anderson E."/>
            <person name="Anderson S."/>
            <person name="Arachi H."/>
            <person name="Azer M."/>
            <person name="Bachantsang P."/>
            <person name="Barry A."/>
            <person name="Bayul T."/>
            <person name="Berlin A."/>
            <person name="Bessette D."/>
            <person name="Bloom T."/>
            <person name="Blye J."/>
            <person name="Boguslavskiy L."/>
            <person name="Bonnet C."/>
            <person name="Boukhgalter B."/>
            <person name="Bourzgui I."/>
            <person name="Brown A."/>
            <person name="Cahill P."/>
            <person name="Channer S."/>
            <person name="Cheshatsang Y."/>
            <person name="Chuda L."/>
            <person name="Citroen M."/>
            <person name="Collymore A."/>
            <person name="Cooke P."/>
            <person name="Costello M."/>
            <person name="D'Aco K."/>
            <person name="Daza R."/>
            <person name="De Haan G."/>
            <person name="DeGray S."/>
            <person name="DeMaso C."/>
            <person name="Dhargay N."/>
            <person name="Dooley K."/>
            <person name="Dooley E."/>
            <person name="Doricent M."/>
            <person name="Dorje P."/>
            <person name="Dorjee K."/>
            <person name="Dupes A."/>
            <person name="Elong R."/>
            <person name="Falk J."/>
            <person name="Farina A."/>
            <person name="Faro S."/>
            <person name="Ferguson D."/>
            <person name="Fisher S."/>
            <person name="Foley C.D."/>
            <person name="Franke A."/>
            <person name="Friedrich D."/>
            <person name="Gadbois L."/>
            <person name="Gearin G."/>
            <person name="Gearin C.R."/>
            <person name="Giannoukos G."/>
            <person name="Goode T."/>
            <person name="Graham J."/>
            <person name="Grandbois E."/>
            <person name="Grewal S."/>
            <person name="Gyaltsen K."/>
            <person name="Hafez N."/>
            <person name="Hagos B."/>
            <person name="Hall J."/>
            <person name="Henson C."/>
            <person name="Hollinger A."/>
            <person name="Honan T."/>
            <person name="Huard M.D."/>
            <person name="Hughes L."/>
            <person name="Hurhula B."/>
            <person name="Husby M.E."/>
            <person name="Kamat A."/>
            <person name="Kanga B."/>
            <person name="Kashin S."/>
            <person name="Khazanovich D."/>
            <person name="Kisner P."/>
            <person name="Lance K."/>
            <person name="Lara M."/>
            <person name="Lee W."/>
            <person name="Lennon N."/>
            <person name="Letendre F."/>
            <person name="LeVine R."/>
            <person name="Lipovsky A."/>
            <person name="Liu X."/>
            <person name="Liu J."/>
            <person name="Liu S."/>
            <person name="Lokyitsang T."/>
            <person name="Lokyitsang Y."/>
            <person name="Lubonja R."/>
            <person name="Lui A."/>
            <person name="MacDonald P."/>
            <person name="Magnisalis V."/>
            <person name="Maru K."/>
            <person name="Matthews C."/>
            <person name="McCusker W."/>
            <person name="McDonough S."/>
            <person name="Mehta T."/>
            <person name="Meldrim J."/>
            <person name="Meneus L."/>
            <person name="Mihai O."/>
            <person name="Mihalev A."/>
            <person name="Mihova T."/>
            <person name="Mittelman R."/>
            <person name="Mlenga V."/>
            <person name="Montmayeur A."/>
            <person name="Mulrain L."/>
            <person name="Navidi A."/>
            <person name="Naylor J."/>
            <person name="Negash T."/>
            <person name="Nguyen T."/>
            <person name="Nguyen N."/>
            <person name="Nicol R."/>
            <person name="Norbu C."/>
            <person name="Norbu N."/>
            <person name="Novod N."/>
            <person name="O'Neill B."/>
            <person name="Osman S."/>
            <person name="Markiewicz E."/>
            <person name="Oyono O.L."/>
            <person name="Patti C."/>
            <person name="Phunkhang P."/>
            <person name="Pierre F."/>
            <person name="Priest M."/>
            <person name="Raghuraman S."/>
            <person name="Rege F."/>
            <person name="Reyes R."/>
            <person name="Rise C."/>
            <person name="Rogov P."/>
            <person name="Ross K."/>
            <person name="Ryan E."/>
            <person name="Settipalli S."/>
            <person name="Shea T."/>
            <person name="Sherpa N."/>
            <person name="Shi L."/>
            <person name="Shih D."/>
            <person name="Sparrow T."/>
            <person name="Spaulding J."/>
            <person name="Stalker J."/>
            <person name="Stange-Thomann N."/>
            <person name="Stavropoulos S."/>
            <person name="Stone C."/>
            <person name="Strader C."/>
            <person name="Tesfaye S."/>
            <person name="Thomson T."/>
            <person name="Thoulutsang Y."/>
            <person name="Thoulutsang D."/>
            <person name="Topham K."/>
            <person name="Topping I."/>
            <person name="Tsamla T."/>
            <person name="Vassiliev H."/>
            <person name="Vo A."/>
            <person name="Wangchuk T."/>
            <person name="Wangdi T."/>
            <person name="Weiand M."/>
            <person name="Wilkinson J."/>
            <person name="Wilson A."/>
            <person name="Yadav S."/>
            <person name="Young G."/>
            <person name="Yu Q."/>
            <person name="Zembek L."/>
            <person name="Zhong D."/>
            <person name="Zimmer A."/>
            <person name="Zwirko Z."/>
            <person name="Jaffe D.B."/>
            <person name="Alvarez P."/>
            <person name="Brockman W."/>
            <person name="Butler J."/>
            <person name="Chin C."/>
            <person name="Gnerre S."/>
            <person name="Grabherr M."/>
            <person name="Kleber M."/>
            <person name="Mauceli E."/>
            <person name="MacCallum I."/>
        </authorList>
    </citation>
    <scope>NUCLEOTIDE SEQUENCE [LARGE SCALE GENOMIC DNA]</scope>
    <source>
        <strain evidence="5">Tai18E2 / Tucson 14021-0261.01</strain>
    </source>
</reference>
<dbReference type="GO" id="GO:0005829">
    <property type="term" value="C:cytosol"/>
    <property type="evidence" value="ECO:0007669"/>
    <property type="project" value="TreeGrafter"/>
</dbReference>
<dbReference type="EMBL" id="CM000157">
    <property type="protein sequence ID" value="EDW87229.1"/>
    <property type="molecule type" value="Genomic_DNA"/>
</dbReference>
<dbReference type="GO" id="GO:0061059">
    <property type="term" value="P:positive regulation of peptidoglycan recognition protein signaling pathway"/>
    <property type="evidence" value="ECO:0007669"/>
    <property type="project" value="EnsemblMetazoa"/>
</dbReference>
<accession>B4P322</accession>
<dbReference type="Pfam" id="PF12796">
    <property type="entry name" value="Ank_2"/>
    <property type="match status" value="1"/>
</dbReference>
<dbReference type="GO" id="GO:0050832">
    <property type="term" value="P:defense response to fungus"/>
    <property type="evidence" value="ECO:0007669"/>
    <property type="project" value="EnsemblMetazoa"/>
</dbReference>
<dbReference type="InterPro" id="IPR002110">
    <property type="entry name" value="Ankyrin_rpt"/>
</dbReference>
<name>B4P322_DROYA</name>
<dbReference type="Gene3D" id="1.25.40.20">
    <property type="entry name" value="Ankyrin repeat-containing domain"/>
    <property type="match status" value="1"/>
</dbReference>
<evidence type="ECO:0000313" key="5">
    <source>
        <dbReference type="Proteomes" id="UP000002282"/>
    </source>
</evidence>
<dbReference type="SMR" id="B4P322"/>
<dbReference type="SUPFAM" id="SSF48403">
    <property type="entry name" value="Ankyrin repeat"/>
    <property type="match status" value="1"/>
</dbReference>
<dbReference type="eggNOG" id="ENOG502T97E">
    <property type="taxonomic scope" value="Eukaryota"/>
</dbReference>
<feature type="region of interest" description="Disordered" evidence="3">
    <location>
        <begin position="200"/>
        <end position="231"/>
    </location>
</feature>
<feature type="region of interest" description="Disordered" evidence="3">
    <location>
        <begin position="105"/>
        <end position="171"/>
    </location>
</feature>
<dbReference type="GO" id="GO:0048471">
    <property type="term" value="C:perinuclear region of cytoplasm"/>
    <property type="evidence" value="ECO:0007669"/>
    <property type="project" value="EnsemblMetazoa"/>
</dbReference>
<sequence length="531" mass="59807">MKKVLLTKTQHIRPVVAGGSDPLLAKSVGAQRVISMPAPQGATTYIQRKSFQPVYGDIFKLLMQIPDKALTQRVIDAINGRNNSDNAISHQGKQCSCGVQKVDASTQTDWDTEDRSPGLDKTKINNEASETKGNTYSHMASQSSTPLVTPLEPPLEPTKVPKKRGRKRNTCVPQVVKRSAAEMALQEREEKQLTPVITKRKKKEVTNPQKSGENRLTKETPERRNSNMSDISITSDDIDRVDNYILGNNKDRILLIMANEFKKSHIMSEEGLLPIHEQILSGDVYGVKRQIFVCCHANLDINDLLTTDGEDCLELALTNDTDTEIISLILDARLMTDHLYENSNTALHLAVINNINIESIKLLLRRIDLNSLLLTNDDGYTVLHLAVRNNQFLVAEAILDTIDERELGETVYRRTQEAANANEWDEKAFAKYYDRACERLELSKSLLKNRTHKRNVINASEARGGNPPLFYAVEGEQEHLCYFLLAHLADPDEENLSGHSPKSFHYEYARTLRINLKVARVMEKVISILNT</sequence>
<dbReference type="HOGENOM" id="CLU_481687_0_0_1"/>
<dbReference type="OMA" id="KRNTCVP"/>
<keyword evidence="5" id="KW-1185">Reference proteome</keyword>